<proteinExistence type="predicted"/>
<sequence length="66" mass="7894">MKIRTIYMDPGPIEEEDVINGPDQEEIREVLEKGKLQEALRRKKGRWVMEEEDQRRIKMPIWGANN</sequence>
<protein>
    <submittedName>
        <fullName evidence="1">Uncharacterized protein</fullName>
    </submittedName>
</protein>
<dbReference type="AlphaFoldDB" id="A0A8K0CEF2"/>
<accession>A0A8K0CEF2</accession>
<organism evidence="1 2">
    <name type="scientific">Ignelater luminosus</name>
    <name type="common">Cucubano</name>
    <name type="synonym">Pyrophorus luminosus</name>
    <dbReference type="NCBI Taxonomy" id="2038154"/>
    <lineage>
        <taxon>Eukaryota</taxon>
        <taxon>Metazoa</taxon>
        <taxon>Ecdysozoa</taxon>
        <taxon>Arthropoda</taxon>
        <taxon>Hexapoda</taxon>
        <taxon>Insecta</taxon>
        <taxon>Pterygota</taxon>
        <taxon>Neoptera</taxon>
        <taxon>Endopterygota</taxon>
        <taxon>Coleoptera</taxon>
        <taxon>Polyphaga</taxon>
        <taxon>Elateriformia</taxon>
        <taxon>Elateroidea</taxon>
        <taxon>Elateridae</taxon>
        <taxon>Agrypninae</taxon>
        <taxon>Pyrophorini</taxon>
        <taxon>Ignelater</taxon>
    </lineage>
</organism>
<name>A0A8K0CEF2_IGNLU</name>
<keyword evidence="2" id="KW-1185">Reference proteome</keyword>
<comment type="caution">
    <text evidence="1">The sequence shown here is derived from an EMBL/GenBank/DDBJ whole genome shotgun (WGS) entry which is preliminary data.</text>
</comment>
<gene>
    <name evidence="1" type="ORF">ILUMI_22164</name>
</gene>
<evidence type="ECO:0000313" key="2">
    <source>
        <dbReference type="Proteomes" id="UP000801492"/>
    </source>
</evidence>
<evidence type="ECO:0000313" key="1">
    <source>
        <dbReference type="EMBL" id="KAF2884046.1"/>
    </source>
</evidence>
<reference evidence="1" key="1">
    <citation type="submission" date="2019-08" db="EMBL/GenBank/DDBJ databases">
        <title>The genome of the North American firefly Photinus pyralis.</title>
        <authorList>
            <consortium name="Photinus pyralis genome working group"/>
            <person name="Fallon T.R."/>
            <person name="Sander Lower S.E."/>
            <person name="Weng J.-K."/>
        </authorList>
    </citation>
    <scope>NUCLEOTIDE SEQUENCE</scope>
    <source>
        <strain evidence="1">TRF0915ILg1</strain>
        <tissue evidence="1">Whole body</tissue>
    </source>
</reference>
<dbReference type="EMBL" id="VTPC01090244">
    <property type="protein sequence ID" value="KAF2884046.1"/>
    <property type="molecule type" value="Genomic_DNA"/>
</dbReference>
<dbReference type="Proteomes" id="UP000801492">
    <property type="component" value="Unassembled WGS sequence"/>
</dbReference>